<dbReference type="SUPFAM" id="SSF56601">
    <property type="entry name" value="beta-lactamase/transpeptidase-like"/>
    <property type="match status" value="1"/>
</dbReference>
<dbReference type="EMBL" id="JAODUO010000500">
    <property type="protein sequence ID" value="KAK2179290.1"/>
    <property type="molecule type" value="Genomic_DNA"/>
</dbReference>
<name>A0AAD9NR36_RIDPI</name>
<keyword evidence="3" id="KW-1185">Reference proteome</keyword>
<feature type="domain" description="Beta-lactamase-related" evidence="1">
    <location>
        <begin position="4"/>
        <end position="330"/>
    </location>
</feature>
<proteinExistence type="predicted"/>
<dbReference type="InterPro" id="IPR001466">
    <property type="entry name" value="Beta-lactam-related"/>
</dbReference>
<evidence type="ECO:0000313" key="3">
    <source>
        <dbReference type="Proteomes" id="UP001209878"/>
    </source>
</evidence>
<dbReference type="PANTHER" id="PTHR46825:SF15">
    <property type="entry name" value="BETA-LACTAMASE-RELATED DOMAIN-CONTAINING PROTEIN"/>
    <property type="match status" value="1"/>
</dbReference>
<comment type="caution">
    <text evidence="2">The sequence shown here is derived from an EMBL/GenBank/DDBJ whole genome shotgun (WGS) entry which is preliminary data.</text>
</comment>
<dbReference type="Proteomes" id="UP001209878">
    <property type="component" value="Unassembled WGS sequence"/>
</dbReference>
<dbReference type="AlphaFoldDB" id="A0AAD9NR36"/>
<dbReference type="InterPro" id="IPR050491">
    <property type="entry name" value="AmpC-like"/>
</dbReference>
<protein>
    <recommendedName>
        <fullName evidence="1">Beta-lactamase-related domain-containing protein</fullName>
    </recommendedName>
</protein>
<dbReference type="Pfam" id="PF00144">
    <property type="entry name" value="Beta-lactamase"/>
    <property type="match status" value="1"/>
</dbReference>
<dbReference type="InterPro" id="IPR012338">
    <property type="entry name" value="Beta-lactam/transpept-like"/>
</dbReference>
<gene>
    <name evidence="2" type="ORF">NP493_501g02000</name>
</gene>
<sequence>MTCHNVPALSLSVVRDGQVMVCRGYGVLEVDSRRPVTSATPFPIASLTKAFLSTLLAQLIQSNPRLTWDTPIRDILSHDLSYTDPYRNEKVTIRDLLAHRTGLSRNDPMRLYGFTLDQLIERMRFLNYSSGFRVSHKYNNLMYGVASAVAEELGEGGTWEELVRQRLLLPLAMTSTVFLNSPDIAWDLFPAAYTNDGETLRRISLDATKAFSTTTSAPGGMATNAEDMAKWLLFQLSGGRNLEGTSLVNEIMLQSTHQGASLLTSPPLFSKPLFPVTYSHDQYALGWVSGYYRGYRTSDHSGSQGGYKSLLTLIPAENIGIYTAVSQDDSLVRYLVHVYIADLLLGEEPWVNASWACSVKSNTIQRTDAGWDSVMTRARPASVDDRNKDKDQVLIADDLSDGDNQDEQLSLNVDYSDISKKFAQPPAVTNNSFGRESYAKPTKNISSPYSKYIGLYGNIAYGNISVDIVENNATDGDKVWLIMRYGPIAKWRLEPVGLSHVFKAHGQEPFWYWRMFVWFRVNMTAASHVTVLFDAETPPLFTRDLTFADAVASISTN</sequence>
<dbReference type="Gene3D" id="3.40.710.10">
    <property type="entry name" value="DD-peptidase/beta-lactamase superfamily"/>
    <property type="match status" value="1"/>
</dbReference>
<reference evidence="2" key="1">
    <citation type="journal article" date="2023" name="Mol. Biol. Evol.">
        <title>Third-Generation Sequencing Reveals the Adaptive Role of the Epigenome in Three Deep-Sea Polychaetes.</title>
        <authorList>
            <person name="Perez M."/>
            <person name="Aroh O."/>
            <person name="Sun Y."/>
            <person name="Lan Y."/>
            <person name="Juniper S.K."/>
            <person name="Young C.R."/>
            <person name="Angers B."/>
            <person name="Qian P.Y."/>
        </authorList>
    </citation>
    <scope>NUCLEOTIDE SEQUENCE</scope>
    <source>
        <strain evidence="2">R07B-5</strain>
    </source>
</reference>
<accession>A0AAD9NR36</accession>
<evidence type="ECO:0000259" key="1">
    <source>
        <dbReference type="Pfam" id="PF00144"/>
    </source>
</evidence>
<dbReference type="PANTHER" id="PTHR46825">
    <property type="entry name" value="D-ALANYL-D-ALANINE-CARBOXYPEPTIDASE/ENDOPEPTIDASE AMPH"/>
    <property type="match status" value="1"/>
</dbReference>
<organism evidence="2 3">
    <name type="scientific">Ridgeia piscesae</name>
    <name type="common">Tubeworm</name>
    <dbReference type="NCBI Taxonomy" id="27915"/>
    <lineage>
        <taxon>Eukaryota</taxon>
        <taxon>Metazoa</taxon>
        <taxon>Spiralia</taxon>
        <taxon>Lophotrochozoa</taxon>
        <taxon>Annelida</taxon>
        <taxon>Polychaeta</taxon>
        <taxon>Sedentaria</taxon>
        <taxon>Canalipalpata</taxon>
        <taxon>Sabellida</taxon>
        <taxon>Siboglinidae</taxon>
        <taxon>Ridgeia</taxon>
    </lineage>
</organism>
<evidence type="ECO:0000313" key="2">
    <source>
        <dbReference type="EMBL" id="KAK2179290.1"/>
    </source>
</evidence>